<evidence type="ECO:0000313" key="3">
    <source>
        <dbReference type="Proteomes" id="UP001178507"/>
    </source>
</evidence>
<evidence type="ECO:0000313" key="2">
    <source>
        <dbReference type="EMBL" id="CAJ1401637.1"/>
    </source>
</evidence>
<feature type="region of interest" description="Disordered" evidence="1">
    <location>
        <begin position="806"/>
        <end position="906"/>
    </location>
</feature>
<dbReference type="EMBL" id="CAUJNA010003424">
    <property type="protein sequence ID" value="CAJ1401637.1"/>
    <property type="molecule type" value="Genomic_DNA"/>
</dbReference>
<protein>
    <submittedName>
        <fullName evidence="2">Uncharacterized protein</fullName>
    </submittedName>
</protein>
<sequence>MEQREKPQGVVATRDPLHPQQSAPVLWFVQHCWLLTWAAYLPDRPERTELQWAKMDLCLAVLHKNGDRVDMPPPHDLALSLLAAACARCGAQRVDLARRLFAWMKARQLGAATHPQSTSVFFERFVQLCASDTRENKVHAQEMPKPGPGEVVHARASRAGSNFRHSTPEEQADDLLLEDLAARPRVPLQIADCAPKATLMFRGQCAHCKGELSLSSIFAQWMRPGAEDSSAVQCPHCRYSSLVKLHVTGDAHIEGRTVEVDLLHPKRLALALRGQLDARASRSKETLGPGWLTSLATECPVLWTNLVWYFRSHTLFSEHLLTTLQPEKADLGARQPDKTVVTLHGGPLEDRRPSSTTDVENNLSDTLQCQPGDVMATFSSVQGHSRKNSLTSREGSVGTVEAWDDLDLDLPSDGGRRWSLGPTDSMELRPRSCSKELQLDHKEVVTPEALLMEREDLLAQLARSRQLLHEVAEQRRHEEAASAARQALQVVYNKAVDVASPASAPVTCPPGFIQIEASEFARLVADAAVAKSVASGLCRLLERPVEPSALRQWIQAKPDRLSEECDRSDTSGFRSPVFVFSPGQASQAEEPAQPLRFRKITPVWDEESVESGKVLEPLSPQAEMDSELQEPKSKPPEAAELDLKLDPDVQARVDRRHSIWEVRRKRRVLRAWRLLWTASDKEDDLSETADPLMPSAEEFEAFVHGPTDWSDDSGEVKPEKPSPPASPASYMESHEPEETRPQQISTSTMELGQEQPSPSVSPCVSYQVPEEKPKPRVPPITSDKLDSVADAEEEAVNVVRTGTVSRSSLWGLPGPTPRDIAASEAPQRSKSCPPERRARGLRRRLVPLVISTGLATAPNSNIPSPNSVFPTPLLPRERPQSSRTRGSQETRGRDRRSRSVTAATAW</sequence>
<proteinExistence type="predicted"/>
<reference evidence="2" key="1">
    <citation type="submission" date="2023-08" db="EMBL/GenBank/DDBJ databases">
        <authorList>
            <person name="Chen Y."/>
            <person name="Shah S."/>
            <person name="Dougan E. K."/>
            <person name="Thang M."/>
            <person name="Chan C."/>
        </authorList>
    </citation>
    <scope>NUCLEOTIDE SEQUENCE</scope>
</reference>
<gene>
    <name evidence="2" type="ORF">EVOR1521_LOCUS24743</name>
</gene>
<feature type="compositionally biased region" description="Basic and acidic residues" evidence="1">
    <location>
        <begin position="629"/>
        <end position="645"/>
    </location>
</feature>
<feature type="region of interest" description="Disordered" evidence="1">
    <location>
        <begin position="682"/>
        <end position="789"/>
    </location>
</feature>
<feature type="compositionally biased region" description="Polar residues" evidence="1">
    <location>
        <begin position="741"/>
        <end position="764"/>
    </location>
</feature>
<keyword evidence="3" id="KW-1185">Reference proteome</keyword>
<evidence type="ECO:0000256" key="1">
    <source>
        <dbReference type="SAM" id="MobiDB-lite"/>
    </source>
</evidence>
<comment type="caution">
    <text evidence="2">The sequence shown here is derived from an EMBL/GenBank/DDBJ whole genome shotgun (WGS) entry which is preliminary data.</text>
</comment>
<feature type="region of interest" description="Disordered" evidence="1">
    <location>
        <begin position="608"/>
        <end position="645"/>
    </location>
</feature>
<organism evidence="2 3">
    <name type="scientific">Effrenium voratum</name>
    <dbReference type="NCBI Taxonomy" id="2562239"/>
    <lineage>
        <taxon>Eukaryota</taxon>
        <taxon>Sar</taxon>
        <taxon>Alveolata</taxon>
        <taxon>Dinophyceae</taxon>
        <taxon>Suessiales</taxon>
        <taxon>Symbiodiniaceae</taxon>
        <taxon>Effrenium</taxon>
    </lineage>
</organism>
<feature type="region of interest" description="Disordered" evidence="1">
    <location>
        <begin position="340"/>
        <end position="361"/>
    </location>
</feature>
<dbReference type="AlphaFoldDB" id="A0AA36J9N6"/>
<accession>A0AA36J9N6</accession>
<feature type="compositionally biased region" description="Polar residues" evidence="1">
    <location>
        <begin position="853"/>
        <end position="869"/>
    </location>
</feature>
<feature type="compositionally biased region" description="Basic and acidic residues" evidence="1">
    <location>
        <begin position="875"/>
        <end position="892"/>
    </location>
</feature>
<name>A0AA36J9N6_9DINO</name>
<dbReference type="Proteomes" id="UP001178507">
    <property type="component" value="Unassembled WGS sequence"/>
</dbReference>